<comment type="caution">
    <text evidence="4">The sequence shown here is derived from an EMBL/GenBank/DDBJ whole genome shotgun (WGS) entry which is preliminary data.</text>
</comment>
<dbReference type="PANTHER" id="PTHR34473:SF2">
    <property type="entry name" value="UPF0699 TRANSMEMBRANE PROTEIN YDBT"/>
    <property type="match status" value="1"/>
</dbReference>
<evidence type="ECO:0000256" key="2">
    <source>
        <dbReference type="SAM" id="Phobius"/>
    </source>
</evidence>
<evidence type="ECO:0000313" key="4">
    <source>
        <dbReference type="EMBL" id="NKX94083.1"/>
    </source>
</evidence>
<dbReference type="EMBL" id="JAAXOW010000004">
    <property type="protein sequence ID" value="NKX94083.1"/>
    <property type="molecule type" value="Genomic_DNA"/>
</dbReference>
<gene>
    <name evidence="4" type="ORF">HF995_12525</name>
</gene>
<feature type="domain" description="YdbS-like PH" evidence="3">
    <location>
        <begin position="593"/>
        <end position="648"/>
    </location>
</feature>
<feature type="compositionally biased region" description="Basic and acidic residues" evidence="1">
    <location>
        <begin position="169"/>
        <end position="182"/>
    </location>
</feature>
<feature type="region of interest" description="Disordered" evidence="1">
    <location>
        <begin position="169"/>
        <end position="188"/>
    </location>
</feature>
<protein>
    <submittedName>
        <fullName evidence="4">PH domain-containing protein</fullName>
    </submittedName>
</protein>
<feature type="transmembrane region" description="Helical" evidence="2">
    <location>
        <begin position="208"/>
        <end position="227"/>
    </location>
</feature>
<evidence type="ECO:0000313" key="5">
    <source>
        <dbReference type="Proteomes" id="UP000774283"/>
    </source>
</evidence>
<dbReference type="RefSeq" id="WP_168448131.1">
    <property type="nucleotide sequence ID" value="NZ_JAAXOW010000004.1"/>
</dbReference>
<evidence type="ECO:0000256" key="1">
    <source>
        <dbReference type="SAM" id="MobiDB-lite"/>
    </source>
</evidence>
<dbReference type="PANTHER" id="PTHR34473">
    <property type="entry name" value="UPF0699 TRANSMEMBRANE PROTEIN YDBS"/>
    <property type="match status" value="1"/>
</dbReference>
<reference evidence="4 5" key="1">
    <citation type="submission" date="2020-04" db="EMBL/GenBank/DDBJ databases">
        <title>MicrobeNet Type strains.</title>
        <authorList>
            <person name="Nicholson A.C."/>
        </authorList>
    </citation>
    <scope>NUCLEOTIDE SEQUENCE [LARGE SCALE GENOMIC DNA]</scope>
    <source>
        <strain evidence="4 5">ATCC BAA-789</strain>
    </source>
</reference>
<feature type="transmembrane region" description="Helical" evidence="2">
    <location>
        <begin position="47"/>
        <end position="64"/>
    </location>
</feature>
<dbReference type="InterPro" id="IPR005182">
    <property type="entry name" value="YdbS-like_PH"/>
</dbReference>
<dbReference type="Proteomes" id="UP000774283">
    <property type="component" value="Unassembled WGS sequence"/>
</dbReference>
<keyword evidence="2" id="KW-1133">Transmembrane helix</keyword>
<keyword evidence="5" id="KW-1185">Reference proteome</keyword>
<organism evidence="4 5">
    <name type="scientific">Sanguibacter hominis ATCC BAA-789</name>
    <dbReference type="NCBI Taxonomy" id="1312740"/>
    <lineage>
        <taxon>Bacteria</taxon>
        <taxon>Bacillati</taxon>
        <taxon>Actinomycetota</taxon>
        <taxon>Actinomycetes</taxon>
        <taxon>Micrococcales</taxon>
        <taxon>Sanguibacteraceae</taxon>
        <taxon>Sanguibacter</taxon>
    </lineage>
</organism>
<evidence type="ECO:0000259" key="3">
    <source>
        <dbReference type="Pfam" id="PF03703"/>
    </source>
</evidence>
<accession>A0A9X5ISJ2</accession>
<feature type="domain" description="YdbS-like PH" evidence="3">
    <location>
        <begin position="69"/>
        <end position="144"/>
    </location>
</feature>
<feature type="transmembrane region" description="Helical" evidence="2">
    <location>
        <begin position="24"/>
        <end position="41"/>
    </location>
</feature>
<proteinExistence type="predicted"/>
<keyword evidence="2" id="KW-0812">Transmembrane</keyword>
<dbReference type="AlphaFoldDB" id="A0A9X5ISJ2"/>
<feature type="transmembrane region" description="Helical" evidence="2">
    <location>
        <begin position="247"/>
        <end position="266"/>
    </location>
</feature>
<feature type="domain" description="YdbS-like PH" evidence="3">
    <location>
        <begin position="272"/>
        <end position="348"/>
    </location>
</feature>
<feature type="transmembrane region" description="Helical" evidence="2">
    <location>
        <begin position="402"/>
        <end position="418"/>
    </location>
</feature>
<name>A0A9X5ISJ2_9MICO</name>
<keyword evidence="2" id="KW-0472">Membrane</keyword>
<dbReference type="Pfam" id="PF03703">
    <property type="entry name" value="bPH_2"/>
    <property type="match status" value="3"/>
</dbReference>
<sequence length="687" mass="72534">MPADETVHWSGPLRQQVRARCETALWWLGLPAALWAVVAVAWATWAWIPAGALAVWLVLILTTARAHVRAQRWACTADALLAERGVVVRSSSALPWSRVRAVELTEGLVDSRLGLASLVVKVPGFGLPVRGLAADQARTLRAEILTRAGRPVTDPDAAARALVAEHLAADAPREDTPTEERTQTSTGGAADAVADAGAWFRAHPASAAATWVSTVLALTAFAGYFVLRESEDVASMAGALERLASAGRVQVGAGAVVGLVLLGTVWSELVRRRTAWALDGGLLHERYTGRSRRHTTTPVERIERVDLTVGLGERVLGLATVKVMTAVGDDATTIGPLPRDRAENLRARLLVAARDASDEKAPAAREQTLAGTPAQPALLDAHPLAVTDKATVVRAFVVRDPLLPAALVGVVGTAVALVSGSSEMLFPCLAALAFAGRRAWQSFDSSLGRTVASAPEGLVVTSGLGTLTTRTLRRGRTHAVRLSRRPAWWGADLWTVTALGGASEAADESEEDDDEMSGAVVTAAGAETALAVAQAALPDLARVDRRLLRDVWPAADHVVVPDPEVDGAPVSVLRVPARAWWLYPWTWRCRVAAIVADGVLVRTGRLAPRVTFVPLRHVQGVALDEGPLLRRAGVVGVDVHLVEGPVRVTAGPFEPAAAQHLAEVLGRAAAGDLRLDPKVLDGGRMGA</sequence>